<dbReference type="PANTHER" id="PTHR10146">
    <property type="entry name" value="PROLINE SYNTHETASE CO-TRANSCRIBED BACTERIAL HOMOLOG PROTEIN"/>
    <property type="match status" value="1"/>
</dbReference>
<dbReference type="NCBIfam" id="TIGR00044">
    <property type="entry name" value="YggS family pyridoxal phosphate-dependent enzyme"/>
    <property type="match status" value="1"/>
</dbReference>
<dbReference type="InterPro" id="IPR029066">
    <property type="entry name" value="PLP-binding_barrel"/>
</dbReference>
<reference evidence="7 9" key="2">
    <citation type="journal article" date="2018" name="Syst. Appl. Microbiol.">
        <title>Characterization and high-quality draft genome sequence of Herbivorax saccincola A7, an anaerobic, alkaliphilic, thermophilic, cellulolytic, and xylanolytic bacterium.</title>
        <authorList>
            <person name="Aikawa S."/>
            <person name="Baramee S."/>
            <person name="Sermsathanaswadi J."/>
            <person name="Thianheng P."/>
            <person name="Tachaapaikoon C."/>
            <person name="Shikata A."/>
            <person name="Waeonukul R."/>
            <person name="Pason P."/>
            <person name="Ratanakhanokchai K."/>
            <person name="Kosugi A."/>
        </authorList>
    </citation>
    <scope>NUCLEOTIDE SEQUENCE [LARGE SCALE GENOMIC DNA]</scope>
    <source>
        <strain evidence="7 9">A7</strain>
    </source>
</reference>
<dbReference type="InterPro" id="IPR001608">
    <property type="entry name" value="Ala_racemase_N"/>
</dbReference>
<comment type="function">
    <text evidence="2">Pyridoxal 5'-phosphate (PLP)-binding protein, which is involved in PLP homeostasis.</text>
</comment>
<comment type="cofactor">
    <cofactor evidence="3">
        <name>pyridoxal 5'-phosphate</name>
        <dbReference type="ChEBI" id="CHEBI:597326"/>
    </cofactor>
</comment>
<evidence type="ECO:0000256" key="4">
    <source>
        <dbReference type="RuleBase" id="RU004514"/>
    </source>
</evidence>
<dbReference type="EMBL" id="NEMB01000003">
    <property type="protein sequence ID" value="PQQ67737.1"/>
    <property type="molecule type" value="Genomic_DNA"/>
</dbReference>
<dbReference type="GO" id="GO:0030170">
    <property type="term" value="F:pyridoxal phosphate binding"/>
    <property type="evidence" value="ECO:0007669"/>
    <property type="project" value="UniProtKB-UniRule"/>
</dbReference>
<dbReference type="CDD" id="cd00635">
    <property type="entry name" value="PLPDE_III_YBL036c_like"/>
    <property type="match status" value="1"/>
</dbReference>
<dbReference type="KEGG" id="hsc:HVS_09795"/>
<comment type="similarity">
    <text evidence="2 4">Belongs to the pyridoxal phosphate-binding protein YggS/PROSC family.</text>
</comment>
<dbReference type="Gene3D" id="3.20.20.10">
    <property type="entry name" value="Alanine racemase"/>
    <property type="match status" value="1"/>
</dbReference>
<sequence>MNREFDYLRGNLEIIMSKIERAALKSGRKADDIQIIAVTKTVEPEKISAIIDEGITELGENRVQELVKKYDIIDKKCNWHHIGHLQTNKVKYIVDKVKLIHSVDRLSLALEIQKRAEKINRIVDVLIQVNVSKEESKFGVYEEELFELLEKVNKLGNIRVRGLMTMAPYDENPENVRHVFAKLRDLSIDIQSKTLDNVSMEFLSMGMSNDFEVAIEEGSNMVRIGSALFGERV</sequence>
<dbReference type="Proteomes" id="UP000239720">
    <property type="component" value="Unassembled WGS sequence"/>
</dbReference>
<dbReference type="HAMAP" id="MF_02087">
    <property type="entry name" value="PLP_homeostasis"/>
    <property type="match status" value="1"/>
</dbReference>
<gene>
    <name evidence="7" type="ORF">B9R14_13930</name>
    <name evidence="6" type="ORF">HVS_09795</name>
</gene>
<proteinExistence type="inferred from homology"/>
<evidence type="ECO:0000313" key="7">
    <source>
        <dbReference type="EMBL" id="PQQ67737.1"/>
    </source>
</evidence>
<dbReference type="FunFam" id="3.20.20.10:FF:000018">
    <property type="entry name" value="Pyridoxal phosphate homeostasis protein"/>
    <property type="match status" value="1"/>
</dbReference>
<keyword evidence="8" id="KW-1185">Reference proteome</keyword>
<dbReference type="OrthoDB" id="9804072at2"/>
<evidence type="ECO:0000313" key="8">
    <source>
        <dbReference type="Proteomes" id="UP000233534"/>
    </source>
</evidence>
<dbReference type="AlphaFoldDB" id="A0A2K9E8G5"/>
<dbReference type="Pfam" id="PF01168">
    <property type="entry name" value="Ala_racemase_N"/>
    <property type="match status" value="1"/>
</dbReference>
<name>A0A2K9E8G5_9FIRM</name>
<evidence type="ECO:0000313" key="6">
    <source>
        <dbReference type="EMBL" id="AUG57856.1"/>
    </source>
</evidence>
<dbReference type="PIRSF" id="PIRSF004848">
    <property type="entry name" value="YBL036c_PLPDEIII"/>
    <property type="match status" value="1"/>
</dbReference>
<feature type="modified residue" description="N6-(pyridoxal phosphate)lysine" evidence="2 3">
    <location>
        <position position="40"/>
    </location>
</feature>
<dbReference type="Proteomes" id="UP000233534">
    <property type="component" value="Chromosome"/>
</dbReference>
<reference evidence="6 8" key="1">
    <citation type="submission" date="2017-12" db="EMBL/GenBank/DDBJ databases">
        <title>Complete genome sequence of Herbivorax saccincola GGR1, a novel Cellulosome-producing hydrolytic bacterium in a thermophilic biogas plant, established by Illumina and Nanopore MinION sequencing.</title>
        <authorList>
            <person name="Pechtl A."/>
            <person name="Ruckert C."/>
            <person name="Koeck D.E."/>
            <person name="Maus I."/>
            <person name="Winkler A."/>
            <person name="Kalinowski J."/>
            <person name="Puhler A."/>
            <person name="Schwarz W.W."/>
            <person name="Zverlov V.V."/>
            <person name="Schluter A."/>
            <person name="Liebl W."/>
        </authorList>
    </citation>
    <scope>NUCLEOTIDE SEQUENCE [LARGE SCALE GENOMIC DNA]</scope>
    <source>
        <strain evidence="6">GGR1</strain>
        <strain evidence="8">SR1</strain>
    </source>
</reference>
<dbReference type="EMBL" id="CP025197">
    <property type="protein sequence ID" value="AUG57856.1"/>
    <property type="molecule type" value="Genomic_DNA"/>
</dbReference>
<evidence type="ECO:0000256" key="1">
    <source>
        <dbReference type="ARBA" id="ARBA00022898"/>
    </source>
</evidence>
<feature type="domain" description="Alanine racemase N-terminal" evidence="5">
    <location>
        <begin position="32"/>
        <end position="232"/>
    </location>
</feature>
<dbReference type="RefSeq" id="WP_101301723.1">
    <property type="nucleotide sequence ID" value="NZ_CP025197.1"/>
</dbReference>
<dbReference type="InterPro" id="IPR011078">
    <property type="entry name" value="PyrdxlP_homeostasis"/>
</dbReference>
<evidence type="ECO:0000256" key="3">
    <source>
        <dbReference type="PIRSR" id="PIRSR004848-1"/>
    </source>
</evidence>
<dbReference type="SUPFAM" id="SSF51419">
    <property type="entry name" value="PLP-binding barrel"/>
    <property type="match status" value="1"/>
</dbReference>
<accession>A0A2K9E8G5</accession>
<evidence type="ECO:0000313" key="9">
    <source>
        <dbReference type="Proteomes" id="UP000239720"/>
    </source>
</evidence>
<protein>
    <recommendedName>
        <fullName evidence="2">Pyridoxal phosphate homeostasis protein</fullName>
        <shortName evidence="2">PLP homeostasis protein</shortName>
    </recommendedName>
</protein>
<evidence type="ECO:0000256" key="2">
    <source>
        <dbReference type="HAMAP-Rule" id="MF_02087"/>
    </source>
</evidence>
<evidence type="ECO:0000259" key="5">
    <source>
        <dbReference type="Pfam" id="PF01168"/>
    </source>
</evidence>
<dbReference type="PANTHER" id="PTHR10146:SF14">
    <property type="entry name" value="PYRIDOXAL PHOSPHATE HOMEOSTASIS PROTEIN"/>
    <property type="match status" value="1"/>
</dbReference>
<organism evidence="6 8">
    <name type="scientific">Acetivibrio saccincola</name>
    <dbReference type="NCBI Taxonomy" id="1677857"/>
    <lineage>
        <taxon>Bacteria</taxon>
        <taxon>Bacillati</taxon>
        <taxon>Bacillota</taxon>
        <taxon>Clostridia</taxon>
        <taxon>Eubacteriales</taxon>
        <taxon>Oscillospiraceae</taxon>
        <taxon>Acetivibrio</taxon>
    </lineage>
</organism>
<keyword evidence="1 2" id="KW-0663">Pyridoxal phosphate</keyword>